<dbReference type="AlphaFoldDB" id="A0ABD5RBU5"/>
<name>A0ABD5RBU5_9EURY</name>
<dbReference type="Pfam" id="PF19138">
    <property type="entry name" value="TbsP_N"/>
    <property type="match status" value="1"/>
</dbReference>
<organism evidence="3 4">
    <name type="scientific">Salinirubrum litoreum</name>
    <dbReference type="NCBI Taxonomy" id="1126234"/>
    <lineage>
        <taxon>Archaea</taxon>
        <taxon>Methanobacteriati</taxon>
        <taxon>Methanobacteriota</taxon>
        <taxon>Stenosarchaea group</taxon>
        <taxon>Halobacteria</taxon>
        <taxon>Halobacteriales</taxon>
        <taxon>Haloferacaceae</taxon>
        <taxon>Salinirubrum</taxon>
    </lineage>
</organism>
<evidence type="ECO:0000259" key="2">
    <source>
        <dbReference type="Pfam" id="PF23336"/>
    </source>
</evidence>
<accession>A0ABD5RBU5</accession>
<dbReference type="RefSeq" id="WP_303645253.1">
    <property type="nucleotide sequence ID" value="NZ_JAJCVJ010000002.1"/>
</dbReference>
<proteinExistence type="predicted"/>
<evidence type="ECO:0000313" key="4">
    <source>
        <dbReference type="Proteomes" id="UP001596201"/>
    </source>
</evidence>
<evidence type="ECO:0000259" key="1">
    <source>
        <dbReference type="Pfam" id="PF19138"/>
    </source>
</evidence>
<sequence length="272" mass="29487">MLTNRVEKDYRSIIEKLLSESDGTVFVVQPSSEALEALVETATAYDGDLPTLQVLAEEAVCKDLRREFLVASRAADLVASDALELRSADPEQGNHLYVTEAGVHAVVAAGSHVALLSTDDEEFTTAAGDRCAAQWESADSFDLRTPPRSRVDGALREDIGEDVAETFSSVLDSVEAVRGDDELDEVALSLLVAAKHEVLLYDISKWGEDIGVASKATFSRVKNKLEDAGLLTTEKVPMDIGRPRLRLLLGDDRLKAADPDELVDVAYELLDA</sequence>
<comment type="caution">
    <text evidence="3">The sequence shown here is derived from an EMBL/GenBank/DDBJ whole genome shotgun (WGS) entry which is preliminary data.</text>
</comment>
<reference evidence="3 4" key="1">
    <citation type="journal article" date="2019" name="Int. J. Syst. Evol. Microbiol.">
        <title>The Global Catalogue of Microorganisms (GCM) 10K type strain sequencing project: providing services to taxonomists for standard genome sequencing and annotation.</title>
        <authorList>
            <consortium name="The Broad Institute Genomics Platform"/>
            <consortium name="The Broad Institute Genome Sequencing Center for Infectious Disease"/>
            <person name="Wu L."/>
            <person name="Ma J."/>
        </authorList>
    </citation>
    <scope>NUCLEOTIDE SEQUENCE [LARGE SCALE GENOMIC DNA]</scope>
    <source>
        <strain evidence="3 4">CGMCC 1.12237</strain>
    </source>
</reference>
<dbReference type="InterPro" id="IPR056163">
    <property type="entry name" value="TbsP_C"/>
</dbReference>
<dbReference type="EMBL" id="JBHSKX010000002">
    <property type="protein sequence ID" value="MFC5367490.1"/>
    <property type="molecule type" value="Genomic_DNA"/>
</dbReference>
<evidence type="ECO:0000313" key="3">
    <source>
        <dbReference type="EMBL" id="MFC5367490.1"/>
    </source>
</evidence>
<protein>
    <submittedName>
        <fullName evidence="3">Transcriptional regulator TbsP</fullName>
    </submittedName>
</protein>
<dbReference type="InterPro" id="IPR043859">
    <property type="entry name" value="TbsP-like_N"/>
</dbReference>
<dbReference type="Pfam" id="PF23336">
    <property type="entry name" value="HTH_TbsP_C"/>
    <property type="match status" value="1"/>
</dbReference>
<feature type="domain" description="Transcriptional regulator TbsP N-terminal" evidence="1">
    <location>
        <begin position="3"/>
        <end position="146"/>
    </location>
</feature>
<keyword evidence="4" id="KW-1185">Reference proteome</keyword>
<dbReference type="NCBIfam" id="NF047393">
    <property type="entry name" value="TransRegTbspHalo"/>
    <property type="match status" value="1"/>
</dbReference>
<feature type="domain" description="Transcriptional regulator TbsP-like C-terminal" evidence="2">
    <location>
        <begin position="147"/>
        <end position="266"/>
    </location>
</feature>
<gene>
    <name evidence="3" type="primary">tbsP</name>
    <name evidence="3" type="ORF">ACFPJ5_11115</name>
</gene>
<dbReference type="Proteomes" id="UP001596201">
    <property type="component" value="Unassembled WGS sequence"/>
</dbReference>